<dbReference type="PROSITE" id="PS50157">
    <property type="entry name" value="ZINC_FINGER_C2H2_2"/>
    <property type="match status" value="1"/>
</dbReference>
<accession>A0A834IPD0</accession>
<dbReference type="PROSITE" id="PS00028">
    <property type="entry name" value="ZINC_FINGER_C2H2_1"/>
    <property type="match status" value="1"/>
</dbReference>
<gene>
    <name evidence="3" type="ORF">GWI33_006153</name>
</gene>
<feature type="non-terminal residue" evidence="3">
    <location>
        <position position="1"/>
    </location>
</feature>
<dbReference type="Pfam" id="PF00096">
    <property type="entry name" value="zf-C2H2"/>
    <property type="match status" value="1"/>
</dbReference>
<evidence type="ECO:0000256" key="1">
    <source>
        <dbReference type="PROSITE-ProRule" id="PRU00042"/>
    </source>
</evidence>
<evidence type="ECO:0000259" key="2">
    <source>
        <dbReference type="PROSITE" id="PS50157"/>
    </source>
</evidence>
<keyword evidence="1" id="KW-0863">Zinc-finger</keyword>
<dbReference type="SMART" id="SM00355">
    <property type="entry name" value="ZnF_C2H2"/>
    <property type="match status" value="2"/>
</dbReference>
<protein>
    <recommendedName>
        <fullName evidence="2">C2H2-type domain-containing protein</fullName>
    </recommendedName>
</protein>
<dbReference type="OrthoDB" id="6772902at2759"/>
<dbReference type="GO" id="GO:0008270">
    <property type="term" value="F:zinc ion binding"/>
    <property type="evidence" value="ECO:0007669"/>
    <property type="project" value="UniProtKB-KW"/>
</dbReference>
<name>A0A834IPD0_RHYFE</name>
<dbReference type="AlphaFoldDB" id="A0A834IPD0"/>
<keyword evidence="1" id="KW-0862">Zinc</keyword>
<proteinExistence type="predicted"/>
<evidence type="ECO:0000313" key="3">
    <source>
        <dbReference type="EMBL" id="KAF7277587.1"/>
    </source>
</evidence>
<reference evidence="3" key="1">
    <citation type="submission" date="2020-08" db="EMBL/GenBank/DDBJ databases">
        <title>Genome sequencing and assembly of the red palm weevil Rhynchophorus ferrugineus.</title>
        <authorList>
            <person name="Dias G.B."/>
            <person name="Bergman C.M."/>
            <person name="Manee M."/>
        </authorList>
    </citation>
    <scope>NUCLEOTIDE SEQUENCE</scope>
    <source>
        <strain evidence="3">AA-2017</strain>
        <tissue evidence="3">Whole larva</tissue>
    </source>
</reference>
<sequence length="76" mass="9158">KVVQVDVPAYCRKCHKWYKNARSLTAHIYQDCGKAKNHVCEYCQLSFKRRHNLKTHIMRRHFGQKTMMELLRHASK</sequence>
<dbReference type="SUPFAM" id="SSF57667">
    <property type="entry name" value="beta-beta-alpha zinc fingers"/>
    <property type="match status" value="1"/>
</dbReference>
<comment type="caution">
    <text evidence="3">The sequence shown here is derived from an EMBL/GenBank/DDBJ whole genome shotgun (WGS) entry which is preliminary data.</text>
</comment>
<keyword evidence="4" id="KW-1185">Reference proteome</keyword>
<keyword evidence="1" id="KW-0479">Metal-binding</keyword>
<dbReference type="Proteomes" id="UP000625711">
    <property type="component" value="Unassembled WGS sequence"/>
</dbReference>
<dbReference type="Gene3D" id="3.30.160.60">
    <property type="entry name" value="Classic Zinc Finger"/>
    <property type="match status" value="1"/>
</dbReference>
<dbReference type="EMBL" id="JAACXV010000673">
    <property type="protein sequence ID" value="KAF7277587.1"/>
    <property type="molecule type" value="Genomic_DNA"/>
</dbReference>
<feature type="domain" description="C2H2-type" evidence="2">
    <location>
        <begin position="38"/>
        <end position="66"/>
    </location>
</feature>
<dbReference type="InterPro" id="IPR036236">
    <property type="entry name" value="Znf_C2H2_sf"/>
</dbReference>
<evidence type="ECO:0000313" key="4">
    <source>
        <dbReference type="Proteomes" id="UP000625711"/>
    </source>
</evidence>
<organism evidence="3 4">
    <name type="scientific">Rhynchophorus ferrugineus</name>
    <name type="common">Red palm weevil</name>
    <name type="synonym">Curculio ferrugineus</name>
    <dbReference type="NCBI Taxonomy" id="354439"/>
    <lineage>
        <taxon>Eukaryota</taxon>
        <taxon>Metazoa</taxon>
        <taxon>Ecdysozoa</taxon>
        <taxon>Arthropoda</taxon>
        <taxon>Hexapoda</taxon>
        <taxon>Insecta</taxon>
        <taxon>Pterygota</taxon>
        <taxon>Neoptera</taxon>
        <taxon>Endopterygota</taxon>
        <taxon>Coleoptera</taxon>
        <taxon>Polyphaga</taxon>
        <taxon>Cucujiformia</taxon>
        <taxon>Curculionidae</taxon>
        <taxon>Dryophthorinae</taxon>
        <taxon>Rhynchophorus</taxon>
    </lineage>
</organism>
<dbReference type="InterPro" id="IPR013087">
    <property type="entry name" value="Znf_C2H2_type"/>
</dbReference>